<name>A0A0B9A2F8_BRELN</name>
<dbReference type="OrthoDB" id="3215922at2"/>
<dbReference type="EMBL" id="JTJZ01000017">
    <property type="protein sequence ID" value="KHS52874.1"/>
    <property type="molecule type" value="Genomic_DNA"/>
</dbReference>
<dbReference type="PANTHER" id="PTHR46889:SF4">
    <property type="entry name" value="TRANSPOSASE INSO FOR INSERTION SEQUENCE ELEMENT IS911B-RELATED"/>
    <property type="match status" value="1"/>
</dbReference>
<dbReference type="Gene3D" id="3.30.420.10">
    <property type="entry name" value="Ribonuclease H-like superfamily/Ribonuclease H"/>
    <property type="match status" value="1"/>
</dbReference>
<dbReference type="GO" id="GO:0015074">
    <property type="term" value="P:DNA integration"/>
    <property type="evidence" value="ECO:0007669"/>
    <property type="project" value="InterPro"/>
</dbReference>
<dbReference type="InterPro" id="IPR036397">
    <property type="entry name" value="RNaseH_sf"/>
</dbReference>
<protein>
    <submittedName>
        <fullName evidence="3">HTH-like domain containing protein</fullName>
    </submittedName>
</protein>
<comment type="caution">
    <text evidence="3">The sequence shown here is derived from an EMBL/GenBank/DDBJ whole genome shotgun (WGS) entry which is preliminary data.</text>
</comment>
<dbReference type="InterPro" id="IPR050900">
    <property type="entry name" value="Transposase_IS3/IS150/IS904"/>
</dbReference>
<evidence type="ECO:0000259" key="2">
    <source>
        <dbReference type="PROSITE" id="PS50994"/>
    </source>
</evidence>
<dbReference type="Proteomes" id="UP000031488">
    <property type="component" value="Unassembled WGS sequence"/>
</dbReference>
<sequence length="292" mass="33270">MKARIVASLKADYPLPLLLQVAGLARSTFFYHQKRFDVRPDPYAQLRTLIKDIFEKSHKRYGHRKIWAVLVKQGIAIAKKTVLRLMRDMGLQTEVRKKKFNSHRGTVGAVADNVLNREFTADEPNEKWVSDVTEFAVEDKKLYLSPVIDLFDAGVVSYSMSTSPNTALTNESLTQACQGLRPGQTPLVHTDQGFQYQHVSWASILAKHGATASMSRKGNCWDNAMAENFFGQLKSEMFYLQKFDTVEDLKAAIDEYIHWYNYERISSRLGGLAPMEYRSKTAKDGEPIYELC</sequence>
<organism evidence="3 4">
    <name type="scientific">Brevibacterium linens</name>
    <dbReference type="NCBI Taxonomy" id="1703"/>
    <lineage>
        <taxon>Bacteria</taxon>
        <taxon>Bacillati</taxon>
        <taxon>Actinomycetota</taxon>
        <taxon>Actinomycetes</taxon>
        <taxon>Micrococcales</taxon>
        <taxon>Brevibacteriaceae</taxon>
        <taxon>Brevibacterium</taxon>
    </lineage>
</organism>
<evidence type="ECO:0000313" key="4">
    <source>
        <dbReference type="Proteomes" id="UP000031488"/>
    </source>
</evidence>
<dbReference type="Pfam" id="PF13333">
    <property type="entry name" value="rve_2"/>
    <property type="match status" value="1"/>
</dbReference>
<proteinExistence type="predicted"/>
<accession>A0A0B9A2F8</accession>
<keyword evidence="4" id="KW-1185">Reference proteome</keyword>
<dbReference type="PANTHER" id="PTHR46889">
    <property type="entry name" value="TRANSPOSASE INSF FOR INSERTION SEQUENCE IS3B-RELATED"/>
    <property type="match status" value="1"/>
</dbReference>
<dbReference type="RefSeq" id="WP_082018836.1">
    <property type="nucleotide sequence ID" value="NZ_CP014869.1"/>
</dbReference>
<dbReference type="PATRIC" id="fig|1703.6.peg.1165"/>
<evidence type="ECO:0000313" key="3">
    <source>
        <dbReference type="EMBL" id="KHS52874.1"/>
    </source>
</evidence>
<dbReference type="GO" id="GO:0003676">
    <property type="term" value="F:nucleic acid binding"/>
    <property type="evidence" value="ECO:0007669"/>
    <property type="project" value="InterPro"/>
</dbReference>
<dbReference type="InterPro" id="IPR048020">
    <property type="entry name" value="Transpos_IS3"/>
</dbReference>
<feature type="domain" description="Integrase catalytic" evidence="2">
    <location>
        <begin position="120"/>
        <end position="282"/>
    </location>
</feature>
<dbReference type="PROSITE" id="PS50994">
    <property type="entry name" value="INTEGRASE"/>
    <property type="match status" value="1"/>
</dbReference>
<reference evidence="3 4" key="1">
    <citation type="submission" date="2014-11" db="EMBL/GenBank/DDBJ databases">
        <title>Draft Genome Sequence of Brevibacterium linens AE038-8.</title>
        <authorList>
            <person name="Maizel D."/>
            <person name="Utturkar S.M."/>
            <person name="Brown S.D."/>
            <person name="Ferrero M."/>
            <person name="Rosen B.P."/>
        </authorList>
    </citation>
    <scope>NUCLEOTIDE SEQUENCE [LARGE SCALE GENOMIC DNA]</scope>
    <source>
        <strain evidence="3 4">AE038-8</strain>
    </source>
</reference>
<dbReference type="SUPFAM" id="SSF53098">
    <property type="entry name" value="Ribonuclease H-like"/>
    <property type="match status" value="1"/>
</dbReference>
<dbReference type="InterPro" id="IPR012337">
    <property type="entry name" value="RNaseH-like_sf"/>
</dbReference>
<dbReference type="NCBIfam" id="NF033516">
    <property type="entry name" value="transpos_IS3"/>
    <property type="match status" value="1"/>
</dbReference>
<gene>
    <name evidence="3" type="ORF">AE0388_1277</name>
</gene>
<dbReference type="InterPro" id="IPR025948">
    <property type="entry name" value="HTH-like_dom"/>
</dbReference>
<dbReference type="Pfam" id="PF13276">
    <property type="entry name" value="HTH_21"/>
    <property type="match status" value="1"/>
</dbReference>
<comment type="function">
    <text evidence="1">Involved in the transposition of the insertion sequence.</text>
</comment>
<evidence type="ECO:0000256" key="1">
    <source>
        <dbReference type="ARBA" id="ARBA00002286"/>
    </source>
</evidence>
<dbReference type="Pfam" id="PF00665">
    <property type="entry name" value="rve"/>
    <property type="match status" value="1"/>
</dbReference>
<dbReference type="InterPro" id="IPR001584">
    <property type="entry name" value="Integrase_cat-core"/>
</dbReference>
<dbReference type="AlphaFoldDB" id="A0A0B9A2F8"/>